<evidence type="ECO:0000313" key="8">
    <source>
        <dbReference type="Proteomes" id="UP000216057"/>
    </source>
</evidence>
<dbReference type="KEGG" id="beu:BE0216_03475"/>
<evidence type="ECO:0000256" key="2">
    <source>
        <dbReference type="ARBA" id="ARBA00022448"/>
    </source>
</evidence>
<dbReference type="EMBL" id="CP062938">
    <property type="protein sequence ID" value="QOL33126.1"/>
    <property type="molecule type" value="Genomic_DNA"/>
</dbReference>
<sequence>MEVVAIRALAKRYAGRRVIDGFEMHVPQGAIYGFVGKNGAGKSTVMKMIAGLVTPTDGEITLFGGQTPDVRRIGVLIEHPGLLPNLNAYDMMMTQAIAFGVTKPKTACRDLLAQVGLGETGRKPIKGFSLGMKQRLGIALALLGGPDLLLLDEPLNGLDPEAARAMRNSLVELNQTRGITIVISSHVLDQLERMCTHYGVIASGRMTREMTAGDVERECGQSLRVRTAEPAKSLALLEDAIGADGVRFVAEPDGSIIVSGAFSADRIAAILHEHGQEVREMSRQAKDMEDYFVSLMEPSAR</sequence>
<dbReference type="PANTHER" id="PTHR43335:SF8">
    <property type="entry name" value="ABC TRANSPORTER, ATP-BINDING PROTEIN"/>
    <property type="match status" value="1"/>
</dbReference>
<dbReference type="EMBL" id="MWWZ01000006">
    <property type="protein sequence ID" value="OZG68329.1"/>
    <property type="molecule type" value="Genomic_DNA"/>
</dbReference>
<evidence type="ECO:0000313" key="6">
    <source>
        <dbReference type="EMBL" id="OZG68329.1"/>
    </source>
</evidence>
<reference evidence="6 8" key="1">
    <citation type="journal article" date="2017" name="BMC Genomics">
        <title>Comparative genomic and phylogenomic analyses of the Bifidobacteriaceae family.</title>
        <authorList>
            <person name="Lugli G.A."/>
            <person name="Milani C."/>
            <person name="Turroni F."/>
            <person name="Duranti S."/>
            <person name="Mancabelli L."/>
            <person name="Mangifesta M."/>
            <person name="Ferrario C."/>
            <person name="Modesto M."/>
            <person name="Mattarelli P."/>
            <person name="Jiri K."/>
            <person name="van Sinderen D."/>
            <person name="Ventura M."/>
        </authorList>
    </citation>
    <scope>NUCLEOTIDE SEQUENCE [LARGE SCALE GENOMIC DNA]</scope>
    <source>
        <strain evidence="6 8">DSM 100216</strain>
    </source>
</reference>
<evidence type="ECO:0000256" key="1">
    <source>
        <dbReference type="ARBA" id="ARBA00005417"/>
    </source>
</evidence>
<dbReference type="Proteomes" id="UP000216057">
    <property type="component" value="Unassembled WGS sequence"/>
</dbReference>
<accession>A0A261GA81</accession>
<dbReference type="InterPro" id="IPR017871">
    <property type="entry name" value="ABC_transporter-like_CS"/>
</dbReference>
<protein>
    <submittedName>
        <fullName evidence="6">ABC transporter</fullName>
    </submittedName>
    <submittedName>
        <fullName evidence="7">ATP-binding cassette domain-containing protein</fullName>
    </submittedName>
</protein>
<dbReference type="GO" id="GO:0016887">
    <property type="term" value="F:ATP hydrolysis activity"/>
    <property type="evidence" value="ECO:0007669"/>
    <property type="project" value="InterPro"/>
</dbReference>
<dbReference type="SMART" id="SM00382">
    <property type="entry name" value="AAA"/>
    <property type="match status" value="1"/>
</dbReference>
<evidence type="ECO:0000256" key="4">
    <source>
        <dbReference type="ARBA" id="ARBA00022840"/>
    </source>
</evidence>
<dbReference type="Gene3D" id="3.40.50.300">
    <property type="entry name" value="P-loop containing nucleotide triphosphate hydrolases"/>
    <property type="match status" value="1"/>
</dbReference>
<keyword evidence="4 7" id="KW-0067">ATP-binding</keyword>
<dbReference type="PANTHER" id="PTHR43335">
    <property type="entry name" value="ABC TRANSPORTER, ATP-BINDING PROTEIN"/>
    <property type="match status" value="1"/>
</dbReference>
<comment type="similarity">
    <text evidence="1">Belongs to the ABC transporter superfamily.</text>
</comment>
<dbReference type="PROSITE" id="PS50893">
    <property type="entry name" value="ABC_TRANSPORTER_2"/>
    <property type="match status" value="1"/>
</dbReference>
<evidence type="ECO:0000313" key="9">
    <source>
        <dbReference type="Proteomes" id="UP000593943"/>
    </source>
</evidence>
<keyword evidence="9" id="KW-1185">Reference proteome</keyword>
<dbReference type="SUPFAM" id="SSF52540">
    <property type="entry name" value="P-loop containing nucleoside triphosphate hydrolases"/>
    <property type="match status" value="1"/>
</dbReference>
<feature type="domain" description="ABC transporter" evidence="5">
    <location>
        <begin position="4"/>
        <end position="228"/>
    </location>
</feature>
<dbReference type="OrthoDB" id="9804819at2"/>
<dbReference type="InterPro" id="IPR027417">
    <property type="entry name" value="P-loop_NTPase"/>
</dbReference>
<evidence type="ECO:0000259" key="5">
    <source>
        <dbReference type="PROSITE" id="PS50893"/>
    </source>
</evidence>
<dbReference type="PROSITE" id="PS00211">
    <property type="entry name" value="ABC_TRANSPORTER_1"/>
    <property type="match status" value="1"/>
</dbReference>
<name>A0A261GA81_9BIFI</name>
<evidence type="ECO:0000313" key="7">
    <source>
        <dbReference type="EMBL" id="QOL33126.1"/>
    </source>
</evidence>
<dbReference type="InterPro" id="IPR003439">
    <property type="entry name" value="ABC_transporter-like_ATP-bd"/>
</dbReference>
<dbReference type="Pfam" id="PF00005">
    <property type="entry name" value="ABC_tran"/>
    <property type="match status" value="1"/>
</dbReference>
<dbReference type="GO" id="GO:0005524">
    <property type="term" value="F:ATP binding"/>
    <property type="evidence" value="ECO:0007669"/>
    <property type="project" value="UniProtKB-KW"/>
</dbReference>
<dbReference type="AlphaFoldDB" id="A0A261GA81"/>
<proteinExistence type="inferred from homology"/>
<keyword evidence="3" id="KW-0547">Nucleotide-binding</keyword>
<evidence type="ECO:0000256" key="3">
    <source>
        <dbReference type="ARBA" id="ARBA00022741"/>
    </source>
</evidence>
<keyword evidence="2" id="KW-0813">Transport</keyword>
<dbReference type="Proteomes" id="UP000593943">
    <property type="component" value="Chromosome"/>
</dbReference>
<organism evidence="6 8">
    <name type="scientific">Bifidobacterium eulemuris</name>
    <dbReference type="NCBI Taxonomy" id="1765219"/>
    <lineage>
        <taxon>Bacteria</taxon>
        <taxon>Bacillati</taxon>
        <taxon>Actinomycetota</taxon>
        <taxon>Actinomycetes</taxon>
        <taxon>Bifidobacteriales</taxon>
        <taxon>Bifidobacteriaceae</taxon>
        <taxon>Bifidobacterium</taxon>
    </lineage>
</organism>
<dbReference type="InterPro" id="IPR003593">
    <property type="entry name" value="AAA+_ATPase"/>
</dbReference>
<reference evidence="7 9" key="2">
    <citation type="submission" date="2020-10" db="EMBL/GenBank/DDBJ databases">
        <title>Genome sequencing of Bifidobacterium eulemuris_DSMZ_100216.</title>
        <authorList>
            <person name="Kim J."/>
        </authorList>
    </citation>
    <scope>NUCLEOTIDE SEQUENCE [LARGE SCALE GENOMIC DNA]</scope>
    <source>
        <strain evidence="7 9">DSM 100216</strain>
    </source>
</reference>
<gene>
    <name evidence="7" type="ORF">BE0216_03475</name>
    <name evidence="6" type="ORF">BEUL_1342</name>
</gene>